<reference evidence="1" key="1">
    <citation type="submission" date="2022-08" db="EMBL/GenBank/DDBJ databases">
        <title>A Global Phylogenomic Analysis of the Shiitake Genus Lentinula.</title>
        <authorList>
            <consortium name="DOE Joint Genome Institute"/>
            <person name="Sierra-Patev S."/>
            <person name="Min B."/>
            <person name="Naranjo-Ortiz M."/>
            <person name="Looney B."/>
            <person name="Konkel Z."/>
            <person name="Slot J.C."/>
            <person name="Sakamoto Y."/>
            <person name="Steenwyk J.L."/>
            <person name="Rokas A."/>
            <person name="Carro J."/>
            <person name="Camarero S."/>
            <person name="Ferreira P."/>
            <person name="Molpeceres G."/>
            <person name="Ruiz-Duenas F.J."/>
            <person name="Serrano A."/>
            <person name="Henrissat B."/>
            <person name="Drula E."/>
            <person name="Hughes K.W."/>
            <person name="Mata J.L."/>
            <person name="Ishikawa N.K."/>
            <person name="Vargas-Isla R."/>
            <person name="Ushijima S."/>
            <person name="Smith C.A."/>
            <person name="Ahrendt S."/>
            <person name="Andreopoulos W."/>
            <person name="He G."/>
            <person name="Labutti K."/>
            <person name="Lipzen A."/>
            <person name="Ng V."/>
            <person name="Riley R."/>
            <person name="Sandor L."/>
            <person name="Barry K."/>
            <person name="Martinez A.T."/>
            <person name="Xiao Y."/>
            <person name="Gibbons J.G."/>
            <person name="Terashima K."/>
            <person name="Grigoriev I.V."/>
            <person name="Hibbett D.S."/>
        </authorList>
    </citation>
    <scope>NUCLEOTIDE SEQUENCE</scope>
    <source>
        <strain evidence="1">RHP3577 ss4</strain>
    </source>
</reference>
<name>A0ABQ8VMG9_9AGAR</name>
<accession>A0ABQ8VMG9</accession>
<evidence type="ECO:0000313" key="2">
    <source>
        <dbReference type="Proteomes" id="UP001150217"/>
    </source>
</evidence>
<organism evidence="1 2">
    <name type="scientific">Lentinula lateritia</name>
    <dbReference type="NCBI Taxonomy" id="40482"/>
    <lineage>
        <taxon>Eukaryota</taxon>
        <taxon>Fungi</taxon>
        <taxon>Dikarya</taxon>
        <taxon>Basidiomycota</taxon>
        <taxon>Agaricomycotina</taxon>
        <taxon>Agaricomycetes</taxon>
        <taxon>Agaricomycetidae</taxon>
        <taxon>Agaricales</taxon>
        <taxon>Marasmiineae</taxon>
        <taxon>Omphalotaceae</taxon>
        <taxon>Lentinula</taxon>
    </lineage>
</organism>
<feature type="non-terminal residue" evidence="1">
    <location>
        <position position="1"/>
    </location>
</feature>
<evidence type="ECO:0000313" key="1">
    <source>
        <dbReference type="EMBL" id="KAJ4497563.1"/>
    </source>
</evidence>
<sequence length="70" mass="8171">FWDDNLTNEEMDLICGSYEVATGSISNQGQQQTAMKSWWPRSGSWRSCGLNCGYWSRDAEDWFQNRLDQI</sequence>
<keyword evidence="2" id="KW-1185">Reference proteome</keyword>
<comment type="caution">
    <text evidence="1">The sequence shown here is derived from an EMBL/GenBank/DDBJ whole genome shotgun (WGS) entry which is preliminary data.</text>
</comment>
<feature type="non-terminal residue" evidence="1">
    <location>
        <position position="70"/>
    </location>
</feature>
<dbReference type="Proteomes" id="UP001150217">
    <property type="component" value="Unassembled WGS sequence"/>
</dbReference>
<gene>
    <name evidence="1" type="ORF">C8R41DRAFT_737266</name>
</gene>
<protein>
    <submittedName>
        <fullName evidence="1">Uncharacterized protein</fullName>
    </submittedName>
</protein>
<dbReference type="EMBL" id="JANVFT010000020">
    <property type="protein sequence ID" value="KAJ4497563.1"/>
    <property type="molecule type" value="Genomic_DNA"/>
</dbReference>
<proteinExistence type="predicted"/>